<proteinExistence type="predicted"/>
<feature type="region of interest" description="Disordered" evidence="1">
    <location>
        <begin position="228"/>
        <end position="258"/>
    </location>
</feature>
<evidence type="ECO:0008006" key="4">
    <source>
        <dbReference type="Google" id="ProtNLM"/>
    </source>
</evidence>
<name>A0ABU2NZY3_9ACTN</name>
<sequence>MYDDEDSRRLDAFARRLAGELPGAWQCAAYRAPEHEAELAELHDEVWDTGLIADSLATHALEQAVVLTGEGVQLVVLDRRDGPQSGFLVASLIPRGLPMRAFREVREPRGVSLSVDSVAGAGLVDELLLRYDAALAQVRRNATALARDASWAGSPRPDRVVLNWQPDGSLTTTPGSARAATILAAGGFVREQQTGTYRLHGEDTAEQARAVRETGRQLGEYGITVALQHPADRPAPTASGPAPHSPLSQPAAERHRRR</sequence>
<evidence type="ECO:0000313" key="3">
    <source>
        <dbReference type="Proteomes" id="UP001183414"/>
    </source>
</evidence>
<evidence type="ECO:0000313" key="2">
    <source>
        <dbReference type="EMBL" id="MDT0382556.1"/>
    </source>
</evidence>
<keyword evidence="3" id="KW-1185">Reference proteome</keyword>
<protein>
    <recommendedName>
        <fullName evidence="4">ESX secretion-associated protein EspG</fullName>
    </recommendedName>
</protein>
<reference evidence="3" key="1">
    <citation type="submission" date="2023-07" db="EMBL/GenBank/DDBJ databases">
        <title>30 novel species of actinomycetes from the DSMZ collection.</title>
        <authorList>
            <person name="Nouioui I."/>
        </authorList>
    </citation>
    <scope>NUCLEOTIDE SEQUENCE [LARGE SCALE GENOMIC DNA]</scope>
    <source>
        <strain evidence="3">DSM 42041</strain>
    </source>
</reference>
<accession>A0ABU2NZY3</accession>
<organism evidence="2 3">
    <name type="scientific">Streptomyces hazeniae</name>
    <dbReference type="NCBI Taxonomy" id="3075538"/>
    <lineage>
        <taxon>Bacteria</taxon>
        <taxon>Bacillati</taxon>
        <taxon>Actinomycetota</taxon>
        <taxon>Actinomycetes</taxon>
        <taxon>Kitasatosporales</taxon>
        <taxon>Streptomycetaceae</taxon>
        <taxon>Streptomyces</taxon>
    </lineage>
</organism>
<dbReference type="RefSeq" id="WP_311676135.1">
    <property type="nucleotide sequence ID" value="NZ_JAVREQ010000042.1"/>
</dbReference>
<gene>
    <name evidence="2" type="ORF">RM572_27745</name>
</gene>
<dbReference type="EMBL" id="JAVREQ010000042">
    <property type="protein sequence ID" value="MDT0382556.1"/>
    <property type="molecule type" value="Genomic_DNA"/>
</dbReference>
<evidence type="ECO:0000256" key="1">
    <source>
        <dbReference type="SAM" id="MobiDB-lite"/>
    </source>
</evidence>
<comment type="caution">
    <text evidence="2">The sequence shown here is derived from an EMBL/GenBank/DDBJ whole genome shotgun (WGS) entry which is preliminary data.</text>
</comment>
<dbReference type="Proteomes" id="UP001183414">
    <property type="component" value="Unassembled WGS sequence"/>
</dbReference>